<evidence type="ECO:0000256" key="2">
    <source>
        <dbReference type="ARBA" id="ARBA00006052"/>
    </source>
</evidence>
<evidence type="ECO:0000256" key="1">
    <source>
        <dbReference type="ARBA" id="ARBA00004742"/>
    </source>
</evidence>
<comment type="function">
    <text evidence="10">Involved in the gluconeogenesis. Catalyzes the conversion of oxaloacetate (OAA) to phosphoenolpyruvate (PEP) through direct phosphoryl transfer between the nucleoside triphosphate and OAA.</text>
</comment>
<dbReference type="EMBL" id="FQZO01000006">
    <property type="protein sequence ID" value="SHJ63217.1"/>
    <property type="molecule type" value="Genomic_DNA"/>
</dbReference>
<dbReference type="SUPFAM" id="SSF53795">
    <property type="entry name" value="PEP carboxykinase-like"/>
    <property type="match status" value="1"/>
</dbReference>
<dbReference type="GO" id="GO:0046872">
    <property type="term" value="F:metal ion binding"/>
    <property type="evidence" value="ECO:0007669"/>
    <property type="project" value="UniProtKB-KW"/>
</dbReference>
<dbReference type="Gene3D" id="2.170.8.10">
    <property type="entry name" value="Phosphoenolpyruvate Carboxykinase, domain 2"/>
    <property type="match status" value="1"/>
</dbReference>
<evidence type="ECO:0000256" key="7">
    <source>
        <dbReference type="ARBA" id="ARBA00022840"/>
    </source>
</evidence>
<dbReference type="PROSITE" id="PS00532">
    <property type="entry name" value="PEPCK_ATP"/>
    <property type="match status" value="1"/>
</dbReference>
<protein>
    <recommendedName>
        <fullName evidence="3 10">Phosphoenolpyruvate carboxykinase (ATP)</fullName>
        <shortName evidence="10">PCK</shortName>
        <shortName evidence="10">PEP carboxykinase</shortName>
        <shortName evidence="10">PEPCK</shortName>
        <ecNumber evidence="3 10">4.1.1.49</ecNumber>
    </recommendedName>
</protein>
<comment type="pathway">
    <text evidence="1 10">Carbohydrate biosynthesis; gluconeogenesis.</text>
</comment>
<evidence type="ECO:0000256" key="9">
    <source>
        <dbReference type="ARBA" id="ARBA00047371"/>
    </source>
</evidence>
<sequence length="509" mass="56769">MDILEKLKLNTATIYEDLSPAKLITEAVKRGEGILCSNGALSIHTGKCTGRSPKDRYIVCDETTKDNINWGDVNLPIEQSKFDGLLNEVKDYLKEKDLFVFNGRVGASEDYSIGVQSICEYASQSLFCRQLFIREKSNNKEEGFTVLSAPGFKADAKKYSLNSEVFIIINFTQRIVLIGGTQYSGEIKKAMFTAMNYFLPFKGVLPMHCSANEGKDGDVAILFGLSGTGKTTLSADPERALIGDDEHGWSKTGIFNFEGGCYAKTIDLSREKERDIYDAIRFGSILENVVLDSDNNPIYDKGSITENTRGSYPIYHINNVKSTGNGGVPKVILFLTADAFGVLPPIARLNKEQAMYYFLSGYTSKVAGTERGLKEPQATFSTCFGAPFMPMNPKVYAELLGDKIEEYNVRVYMVNTGWIGGSYGVGNRIALKYTRTLVKAAINGELEKEHWVEDEYFNLMIPVNCPGVPSEILKPQETWANKEDYKSTSILLKEKFEQNYKKYSHIEIG</sequence>
<feature type="binding site" evidence="10">
    <location>
        <position position="51"/>
    </location>
    <ligand>
        <name>substrate</name>
    </ligand>
</feature>
<feature type="binding site" evidence="10">
    <location>
        <position position="189"/>
    </location>
    <ligand>
        <name>Mn(2+)</name>
        <dbReference type="ChEBI" id="CHEBI:29035"/>
    </ligand>
</feature>
<feature type="binding site" evidence="10">
    <location>
        <position position="434"/>
    </location>
    <ligand>
        <name>ATP</name>
        <dbReference type="ChEBI" id="CHEBI:30616"/>
    </ligand>
</feature>
<keyword evidence="10" id="KW-0479">Metal-binding</keyword>
<keyword evidence="10" id="KW-0464">Manganese</keyword>
<feature type="binding site" evidence="10">
    <location>
        <position position="273"/>
    </location>
    <ligand>
        <name>ATP</name>
        <dbReference type="ChEBI" id="CHEBI:30616"/>
    </ligand>
</feature>
<dbReference type="GO" id="GO:0005829">
    <property type="term" value="C:cytosol"/>
    <property type="evidence" value="ECO:0007669"/>
    <property type="project" value="TreeGrafter"/>
</dbReference>
<organism evidence="11 12">
    <name type="scientific">Clostridium amylolyticum</name>
    <dbReference type="NCBI Taxonomy" id="1121298"/>
    <lineage>
        <taxon>Bacteria</taxon>
        <taxon>Bacillati</taxon>
        <taxon>Bacillota</taxon>
        <taxon>Clostridia</taxon>
        <taxon>Eubacteriales</taxon>
        <taxon>Clostridiaceae</taxon>
        <taxon>Clostridium</taxon>
    </lineage>
</organism>
<keyword evidence="8 10" id="KW-0456">Lyase</keyword>
<evidence type="ECO:0000313" key="11">
    <source>
        <dbReference type="EMBL" id="SHJ63217.1"/>
    </source>
</evidence>
<dbReference type="RefSeq" id="WP_073009735.1">
    <property type="nucleotide sequence ID" value="NZ_FQZO01000006.1"/>
</dbReference>
<evidence type="ECO:0000256" key="4">
    <source>
        <dbReference type="ARBA" id="ARBA00022432"/>
    </source>
</evidence>
<dbReference type="CDD" id="cd00484">
    <property type="entry name" value="PEPCK_ATP"/>
    <property type="match status" value="1"/>
</dbReference>
<dbReference type="GO" id="GO:0004612">
    <property type="term" value="F:phosphoenolpyruvate carboxykinase (ATP) activity"/>
    <property type="evidence" value="ECO:0007669"/>
    <property type="project" value="UniProtKB-UniRule"/>
</dbReference>
<keyword evidence="6 10" id="KW-0210">Decarboxylase</keyword>
<dbReference type="PIRSF" id="PIRSF006294">
    <property type="entry name" value="PEP_crbxkin"/>
    <property type="match status" value="1"/>
</dbReference>
<dbReference type="InterPro" id="IPR015994">
    <property type="entry name" value="PEPCK_ATP_CS"/>
</dbReference>
<dbReference type="InterPro" id="IPR013035">
    <property type="entry name" value="PEP_carboxykinase_C"/>
</dbReference>
<comment type="cofactor">
    <cofactor evidence="10">
        <name>Mn(2+)</name>
        <dbReference type="ChEBI" id="CHEBI:29035"/>
    </cofactor>
    <text evidence="10">Binds 1 Mn(2+) ion per subunit.</text>
</comment>
<feature type="binding site" evidence="10">
    <location>
        <position position="208"/>
    </location>
    <ligand>
        <name>ATP</name>
        <dbReference type="ChEBI" id="CHEBI:30616"/>
    </ligand>
</feature>
<feature type="binding site" evidence="10">
    <location>
        <begin position="224"/>
        <end position="232"/>
    </location>
    <ligand>
        <name>ATP</name>
        <dbReference type="ChEBI" id="CHEBI:30616"/>
    </ligand>
</feature>
<dbReference type="InterPro" id="IPR001272">
    <property type="entry name" value="PEP_carboxykinase_ATP"/>
</dbReference>
<keyword evidence="11" id="KW-0418">Kinase</keyword>
<dbReference type="NCBIfam" id="NF006820">
    <property type="entry name" value="PRK09344.1-2"/>
    <property type="match status" value="1"/>
</dbReference>
<dbReference type="EC" id="4.1.1.49" evidence="3 10"/>
<dbReference type="UniPathway" id="UPA00138"/>
<dbReference type="GO" id="GO:0005524">
    <property type="term" value="F:ATP binding"/>
    <property type="evidence" value="ECO:0007669"/>
    <property type="project" value="UniProtKB-UniRule"/>
</dbReference>
<feature type="binding site" evidence="10">
    <location>
        <begin position="428"/>
        <end position="429"/>
    </location>
    <ligand>
        <name>ATP</name>
        <dbReference type="ChEBI" id="CHEBI:30616"/>
    </ligand>
</feature>
<feature type="binding site" evidence="10">
    <location>
        <position position="189"/>
    </location>
    <ligand>
        <name>substrate</name>
    </ligand>
</feature>
<keyword evidence="11" id="KW-0808">Transferase</keyword>
<dbReference type="AlphaFoldDB" id="A0A1M6KW76"/>
<comment type="catalytic activity">
    <reaction evidence="9 10">
        <text>oxaloacetate + ATP = phosphoenolpyruvate + ADP + CO2</text>
        <dbReference type="Rhea" id="RHEA:18617"/>
        <dbReference type="ChEBI" id="CHEBI:16452"/>
        <dbReference type="ChEBI" id="CHEBI:16526"/>
        <dbReference type="ChEBI" id="CHEBI:30616"/>
        <dbReference type="ChEBI" id="CHEBI:58702"/>
        <dbReference type="ChEBI" id="CHEBI:456216"/>
        <dbReference type="EC" id="4.1.1.49"/>
    </reaction>
</comment>
<feature type="binding site" evidence="10">
    <location>
        <position position="189"/>
    </location>
    <ligand>
        <name>ATP</name>
        <dbReference type="ChEBI" id="CHEBI:30616"/>
    </ligand>
</feature>
<gene>
    <name evidence="10" type="primary">pckA</name>
    <name evidence="11" type="ORF">SAMN05444401_3517</name>
</gene>
<dbReference type="SUPFAM" id="SSF68923">
    <property type="entry name" value="PEP carboxykinase N-terminal domain"/>
    <property type="match status" value="1"/>
</dbReference>
<keyword evidence="10" id="KW-0963">Cytoplasm</keyword>
<dbReference type="InterPro" id="IPR008210">
    <property type="entry name" value="PEP_carboxykinase_N"/>
</dbReference>
<keyword evidence="7 10" id="KW-0067">ATP-binding</keyword>
<dbReference type="GO" id="GO:0006094">
    <property type="term" value="P:gluconeogenesis"/>
    <property type="evidence" value="ECO:0007669"/>
    <property type="project" value="UniProtKB-UniRule"/>
</dbReference>
<dbReference type="HAMAP" id="MF_00453">
    <property type="entry name" value="PEPCK_ATP"/>
    <property type="match status" value="1"/>
</dbReference>
<evidence type="ECO:0000256" key="10">
    <source>
        <dbReference type="HAMAP-Rule" id="MF_00453"/>
    </source>
</evidence>
<comment type="similarity">
    <text evidence="2 10">Belongs to the phosphoenolpyruvate carboxykinase (ATP) family.</text>
</comment>
<dbReference type="OrthoDB" id="9806325at2"/>
<dbReference type="Gene3D" id="3.90.228.20">
    <property type="match status" value="1"/>
</dbReference>
<dbReference type="PANTHER" id="PTHR30031">
    <property type="entry name" value="PHOSPHOENOLPYRUVATE CARBOXYKINASE ATP"/>
    <property type="match status" value="1"/>
</dbReference>
<feature type="binding site" evidence="10">
    <location>
        <position position="208"/>
    </location>
    <ligand>
        <name>Mn(2+)</name>
        <dbReference type="ChEBI" id="CHEBI:29035"/>
    </ligand>
</feature>
<accession>A0A1M6KW76</accession>
<proteinExistence type="inferred from homology"/>
<keyword evidence="11" id="KW-0670">Pyruvate</keyword>
<feature type="binding site" evidence="10">
    <location>
        <position position="245"/>
    </location>
    <ligand>
        <name>Mn(2+)</name>
        <dbReference type="ChEBI" id="CHEBI:29035"/>
    </ligand>
</feature>
<keyword evidence="12" id="KW-1185">Reference proteome</keyword>
<evidence type="ECO:0000313" key="12">
    <source>
        <dbReference type="Proteomes" id="UP000184080"/>
    </source>
</evidence>
<dbReference type="Pfam" id="PF01293">
    <property type="entry name" value="PEPCK_ATP"/>
    <property type="match status" value="1"/>
</dbReference>
<name>A0A1M6KW76_9CLOT</name>
<dbReference type="NCBIfam" id="NF006821">
    <property type="entry name" value="PRK09344.1-3"/>
    <property type="match status" value="1"/>
</dbReference>
<evidence type="ECO:0000256" key="5">
    <source>
        <dbReference type="ARBA" id="ARBA00022741"/>
    </source>
</evidence>
<dbReference type="Gene3D" id="3.40.449.10">
    <property type="entry name" value="Phosphoenolpyruvate Carboxykinase, domain 1"/>
    <property type="match status" value="1"/>
</dbReference>
<evidence type="ECO:0000256" key="8">
    <source>
        <dbReference type="ARBA" id="ARBA00023239"/>
    </source>
</evidence>
<reference evidence="11 12" key="1">
    <citation type="submission" date="2016-11" db="EMBL/GenBank/DDBJ databases">
        <authorList>
            <person name="Jaros S."/>
            <person name="Januszkiewicz K."/>
            <person name="Wedrychowicz H."/>
        </authorList>
    </citation>
    <scope>NUCLEOTIDE SEQUENCE [LARGE SCALE GENOMIC DNA]</scope>
    <source>
        <strain evidence="11 12">DSM 21864</strain>
    </source>
</reference>
<dbReference type="STRING" id="1121298.SAMN05444401_3517"/>
<dbReference type="Proteomes" id="UP000184080">
    <property type="component" value="Unassembled WGS sequence"/>
</dbReference>
<dbReference type="NCBIfam" id="TIGR00224">
    <property type="entry name" value="pckA"/>
    <property type="match status" value="1"/>
</dbReference>
<keyword evidence="4 10" id="KW-0312">Gluconeogenesis</keyword>
<keyword evidence="5 10" id="KW-0547">Nucleotide-binding</keyword>
<dbReference type="GO" id="GO:0016301">
    <property type="term" value="F:kinase activity"/>
    <property type="evidence" value="ECO:0007669"/>
    <property type="project" value="UniProtKB-KW"/>
</dbReference>
<feature type="binding site" evidence="10">
    <location>
        <position position="309"/>
    </location>
    <ligand>
        <name>ATP</name>
        <dbReference type="ChEBI" id="CHEBI:30616"/>
    </ligand>
</feature>
<evidence type="ECO:0000256" key="3">
    <source>
        <dbReference type="ARBA" id="ARBA00012363"/>
    </source>
</evidence>
<evidence type="ECO:0000256" key="6">
    <source>
        <dbReference type="ARBA" id="ARBA00022793"/>
    </source>
</evidence>
<feature type="binding site" evidence="10">
    <location>
        <position position="183"/>
    </location>
    <ligand>
        <name>substrate</name>
    </ligand>
</feature>
<dbReference type="PANTHER" id="PTHR30031:SF0">
    <property type="entry name" value="PHOSPHOENOLPYRUVATE CARBOXYKINASE (ATP)"/>
    <property type="match status" value="1"/>
</dbReference>
<feature type="binding site" evidence="10">
    <location>
        <position position="309"/>
    </location>
    <ligand>
        <name>substrate</name>
    </ligand>
</feature>
<comment type="subcellular location">
    <subcellularLocation>
        <location evidence="10">Cytoplasm</location>
    </subcellularLocation>
</comment>